<evidence type="ECO:0000313" key="3">
    <source>
        <dbReference type="Proteomes" id="UP000076842"/>
    </source>
</evidence>
<name>A0A165CF79_9BASI</name>
<keyword evidence="3" id="KW-1185">Reference proteome</keyword>
<dbReference type="InParanoid" id="A0A165CF79"/>
<dbReference type="AlphaFoldDB" id="A0A165CF79"/>
<sequence>MQRYRPSGVPRSKKGMGLCSWNSRDLEHGRYARLIPRSPNYSYMFAAHSKQTWSEESYLGIASQVHPPAGHPPVREYRALHIRPFSLHADKIRKASHSSGGRSKRQHSASLLAASMSWYSPSTAPNSAPNTARRIASQSAPLPACYSDAIFIPDDSSRTIDSSANREFERPIHVISPISTQASPQAVFQEHTGFTRNEASTDCNIHIYARHGQSATVNTSSHDDDSLSYLASPASVNVVISSSRTTVPHSLSLNWQASPGNISQSSRQLFSVWLDEGSLMPSPPGHYAADTQVDTPRSTTSMELWRAGTRRAPYRHIEWDKTIQPRSASSGQSLRTVHVGTGASGLTATSQSAKSGTASMILSPRRGQTRSVSTRQ</sequence>
<feature type="compositionally biased region" description="Polar residues" evidence="1">
    <location>
        <begin position="344"/>
        <end position="360"/>
    </location>
</feature>
<feature type="region of interest" description="Disordered" evidence="1">
    <location>
        <begin position="338"/>
        <end position="376"/>
    </location>
</feature>
<evidence type="ECO:0000256" key="1">
    <source>
        <dbReference type="SAM" id="MobiDB-lite"/>
    </source>
</evidence>
<dbReference type="EMBL" id="KV424151">
    <property type="protein sequence ID" value="KZT50695.1"/>
    <property type="molecule type" value="Genomic_DNA"/>
</dbReference>
<organism evidence="2 3">
    <name type="scientific">Calocera cornea HHB12733</name>
    <dbReference type="NCBI Taxonomy" id="1353952"/>
    <lineage>
        <taxon>Eukaryota</taxon>
        <taxon>Fungi</taxon>
        <taxon>Dikarya</taxon>
        <taxon>Basidiomycota</taxon>
        <taxon>Agaricomycotina</taxon>
        <taxon>Dacrymycetes</taxon>
        <taxon>Dacrymycetales</taxon>
        <taxon>Dacrymycetaceae</taxon>
        <taxon>Calocera</taxon>
    </lineage>
</organism>
<accession>A0A165CF79</accession>
<protein>
    <submittedName>
        <fullName evidence="2">Uncharacterized protein</fullName>
    </submittedName>
</protein>
<dbReference type="Proteomes" id="UP000076842">
    <property type="component" value="Unassembled WGS sequence"/>
</dbReference>
<evidence type="ECO:0000313" key="2">
    <source>
        <dbReference type="EMBL" id="KZT50695.1"/>
    </source>
</evidence>
<proteinExistence type="predicted"/>
<gene>
    <name evidence="2" type="ORF">CALCODRAFT_170425</name>
</gene>
<reference evidence="2 3" key="1">
    <citation type="journal article" date="2016" name="Mol. Biol. Evol.">
        <title>Comparative Genomics of Early-Diverging Mushroom-Forming Fungi Provides Insights into the Origins of Lignocellulose Decay Capabilities.</title>
        <authorList>
            <person name="Nagy L.G."/>
            <person name="Riley R."/>
            <person name="Tritt A."/>
            <person name="Adam C."/>
            <person name="Daum C."/>
            <person name="Floudas D."/>
            <person name="Sun H."/>
            <person name="Yadav J.S."/>
            <person name="Pangilinan J."/>
            <person name="Larsson K.H."/>
            <person name="Matsuura K."/>
            <person name="Barry K."/>
            <person name="Labutti K."/>
            <person name="Kuo R."/>
            <person name="Ohm R.A."/>
            <person name="Bhattacharya S.S."/>
            <person name="Shirouzu T."/>
            <person name="Yoshinaga Y."/>
            <person name="Martin F.M."/>
            <person name="Grigoriev I.V."/>
            <person name="Hibbett D.S."/>
        </authorList>
    </citation>
    <scope>NUCLEOTIDE SEQUENCE [LARGE SCALE GENOMIC DNA]</scope>
    <source>
        <strain evidence="2 3">HHB12733</strain>
    </source>
</reference>